<comment type="caution">
    <text evidence="2">The sequence shown here is derived from an EMBL/GenBank/DDBJ whole genome shotgun (WGS) entry which is preliminary data.</text>
</comment>
<sequence>MSFVSNVCKKSIDAVSAFVILLGVALVGTAAFVVKNLKNILKIMATMISAAFYVYLYTQTAVAPTIIPQVILCLLVCSMLKLSFSGTCMSSFNDLKDKQDVSAGIMGVITLVGTVVAALAEVGIILYFAYQLYPIDATLTLIWLLIGAVTTCLNLFTVIIGRD</sequence>
<evidence type="ECO:0000313" key="3">
    <source>
        <dbReference type="Proteomes" id="UP000564425"/>
    </source>
</evidence>
<dbReference type="AlphaFoldDB" id="A0A7J9NWC0"/>
<name>A0A7J9NWC0_METMI</name>
<protein>
    <submittedName>
        <fullName evidence="2">Uncharacterized protein</fullName>
    </submittedName>
</protein>
<feature type="transmembrane region" description="Helical" evidence="1">
    <location>
        <begin position="105"/>
        <end position="129"/>
    </location>
</feature>
<feature type="transmembrane region" description="Helical" evidence="1">
    <location>
        <begin position="12"/>
        <end position="33"/>
    </location>
</feature>
<reference evidence="2 3" key="1">
    <citation type="submission" date="2020-07" db="EMBL/GenBank/DDBJ databases">
        <title>Genomic Encyclopedia of Type Strains, Phase IV (KMG-V): Genome sequencing to study the core and pangenomes of soil and plant-associated prokaryotes.</title>
        <authorList>
            <person name="Whitman W."/>
        </authorList>
    </citation>
    <scope>NUCLEOTIDE SEQUENCE [LARGE SCALE GENOMIC DNA]</scope>
    <source>
        <strain evidence="2 3">A1</strain>
    </source>
</reference>
<accession>A0A7J9NWC0</accession>
<feature type="transmembrane region" description="Helical" evidence="1">
    <location>
        <begin position="40"/>
        <end position="56"/>
    </location>
</feature>
<organism evidence="2 3">
    <name type="scientific">Methanococcus maripaludis</name>
    <name type="common">Methanococcus deltae</name>
    <dbReference type="NCBI Taxonomy" id="39152"/>
    <lineage>
        <taxon>Archaea</taxon>
        <taxon>Methanobacteriati</taxon>
        <taxon>Methanobacteriota</taxon>
        <taxon>Methanomada group</taxon>
        <taxon>Methanococci</taxon>
        <taxon>Methanococcales</taxon>
        <taxon>Methanococcaceae</taxon>
        <taxon>Methanococcus</taxon>
    </lineage>
</organism>
<keyword evidence="1" id="KW-1133">Transmembrane helix</keyword>
<keyword evidence="1" id="KW-0472">Membrane</keyword>
<feature type="transmembrane region" description="Helical" evidence="1">
    <location>
        <begin position="62"/>
        <end position="84"/>
    </location>
</feature>
<gene>
    <name evidence="2" type="ORF">HNP86_001776</name>
</gene>
<evidence type="ECO:0000313" key="2">
    <source>
        <dbReference type="EMBL" id="MBA2851617.1"/>
    </source>
</evidence>
<dbReference type="EMBL" id="JACDUH010000003">
    <property type="protein sequence ID" value="MBA2851617.1"/>
    <property type="molecule type" value="Genomic_DNA"/>
</dbReference>
<keyword evidence="1" id="KW-0812">Transmembrane</keyword>
<feature type="transmembrane region" description="Helical" evidence="1">
    <location>
        <begin position="141"/>
        <end position="161"/>
    </location>
</feature>
<dbReference type="Proteomes" id="UP000564425">
    <property type="component" value="Unassembled WGS sequence"/>
</dbReference>
<dbReference type="RefSeq" id="WP_181501443.1">
    <property type="nucleotide sequence ID" value="NZ_JACDUH010000003.1"/>
</dbReference>
<proteinExistence type="predicted"/>
<evidence type="ECO:0000256" key="1">
    <source>
        <dbReference type="SAM" id="Phobius"/>
    </source>
</evidence>